<evidence type="ECO:0000256" key="6">
    <source>
        <dbReference type="ARBA" id="ARBA00023015"/>
    </source>
</evidence>
<dbReference type="PANTHER" id="PTHR16515:SF49">
    <property type="entry name" value="GASTRULA ZINC FINGER PROTEIN XLCGF49.1-LIKE-RELATED"/>
    <property type="match status" value="1"/>
</dbReference>
<dbReference type="EMBL" id="CAXIEN010000071">
    <property type="protein sequence ID" value="CAL1273911.1"/>
    <property type="molecule type" value="Genomic_DNA"/>
</dbReference>
<organism evidence="11 12">
    <name type="scientific">Larinioides sclopetarius</name>
    <dbReference type="NCBI Taxonomy" id="280406"/>
    <lineage>
        <taxon>Eukaryota</taxon>
        <taxon>Metazoa</taxon>
        <taxon>Ecdysozoa</taxon>
        <taxon>Arthropoda</taxon>
        <taxon>Chelicerata</taxon>
        <taxon>Arachnida</taxon>
        <taxon>Araneae</taxon>
        <taxon>Araneomorphae</taxon>
        <taxon>Entelegynae</taxon>
        <taxon>Araneoidea</taxon>
        <taxon>Araneidae</taxon>
        <taxon>Larinioides</taxon>
    </lineage>
</organism>
<evidence type="ECO:0000256" key="4">
    <source>
        <dbReference type="ARBA" id="ARBA00022771"/>
    </source>
</evidence>
<dbReference type="SMART" id="SM00355">
    <property type="entry name" value="ZnF_C2H2"/>
    <property type="match status" value="3"/>
</dbReference>
<keyword evidence="6" id="KW-0805">Transcription regulation</keyword>
<dbReference type="Pfam" id="PF00096">
    <property type="entry name" value="zf-C2H2"/>
    <property type="match status" value="3"/>
</dbReference>
<dbReference type="Gene3D" id="3.30.160.60">
    <property type="entry name" value="Classic Zinc Finger"/>
    <property type="match status" value="5"/>
</dbReference>
<evidence type="ECO:0000256" key="7">
    <source>
        <dbReference type="ARBA" id="ARBA00023163"/>
    </source>
</evidence>
<keyword evidence="8" id="KW-0539">Nucleus</keyword>
<protein>
    <recommendedName>
        <fullName evidence="10">C2H2-type domain-containing protein</fullName>
    </recommendedName>
</protein>
<dbReference type="PROSITE" id="PS50157">
    <property type="entry name" value="ZINC_FINGER_C2H2_2"/>
    <property type="match status" value="3"/>
</dbReference>
<reference evidence="11 12" key="1">
    <citation type="submission" date="2024-04" db="EMBL/GenBank/DDBJ databases">
        <authorList>
            <person name="Rising A."/>
            <person name="Reimegard J."/>
            <person name="Sonavane S."/>
            <person name="Akerstrom W."/>
            <person name="Nylinder S."/>
            <person name="Hedman E."/>
            <person name="Kallberg Y."/>
        </authorList>
    </citation>
    <scope>NUCLEOTIDE SEQUENCE [LARGE SCALE GENOMIC DNA]</scope>
</reference>
<dbReference type="Proteomes" id="UP001497382">
    <property type="component" value="Unassembled WGS sequence"/>
</dbReference>
<evidence type="ECO:0000313" key="12">
    <source>
        <dbReference type="Proteomes" id="UP001497382"/>
    </source>
</evidence>
<keyword evidence="4 9" id="KW-0863">Zinc-finger</keyword>
<comment type="subcellular location">
    <subcellularLocation>
        <location evidence="1">Nucleus</location>
    </subcellularLocation>
</comment>
<keyword evidence="3" id="KW-0677">Repeat</keyword>
<accession>A0AAV1ZU21</accession>
<evidence type="ECO:0000256" key="8">
    <source>
        <dbReference type="ARBA" id="ARBA00023242"/>
    </source>
</evidence>
<keyword evidence="7" id="KW-0804">Transcription</keyword>
<name>A0AAV1ZU21_9ARAC</name>
<dbReference type="GO" id="GO:0008270">
    <property type="term" value="F:zinc ion binding"/>
    <property type="evidence" value="ECO:0007669"/>
    <property type="project" value="UniProtKB-KW"/>
</dbReference>
<dbReference type="InterPro" id="IPR036236">
    <property type="entry name" value="Znf_C2H2_sf"/>
</dbReference>
<evidence type="ECO:0000256" key="2">
    <source>
        <dbReference type="ARBA" id="ARBA00022723"/>
    </source>
</evidence>
<dbReference type="GO" id="GO:0005634">
    <property type="term" value="C:nucleus"/>
    <property type="evidence" value="ECO:0007669"/>
    <property type="project" value="UniProtKB-SubCell"/>
</dbReference>
<evidence type="ECO:0000256" key="1">
    <source>
        <dbReference type="ARBA" id="ARBA00004123"/>
    </source>
</evidence>
<sequence length="274" mass="31525">MLDVHKRVHTGEKPFKCNVCSQGFKRNEVTFHDEPSPFKVQKERSACMSAKGDALPVCDIPASFACEFCGQHVSEMFDFLVVPSSSSQEKIQMRKRSLSLKKCQYCGREFNQTGHLVQHLRIHTGEKPFKCNQCVSASFSILELTQPRFCQPFYQSSLPDEAADARRKPDYTCQYCAKVFTAPNKAPFSVLQVVQEQCLEQVTAALHVSTKSGFQKINFHQCQFCKKTFGYKSLLQRHLRMHTGEKPFQCEICSRRFTQKENLKYHKAQCHNIF</sequence>
<comment type="caution">
    <text evidence="11">The sequence shown here is derived from an EMBL/GenBank/DDBJ whole genome shotgun (WGS) entry which is preliminary data.</text>
</comment>
<dbReference type="PROSITE" id="PS00028">
    <property type="entry name" value="ZINC_FINGER_C2H2_1"/>
    <property type="match status" value="3"/>
</dbReference>
<proteinExistence type="predicted"/>
<evidence type="ECO:0000259" key="10">
    <source>
        <dbReference type="PROSITE" id="PS50157"/>
    </source>
</evidence>
<dbReference type="FunFam" id="3.30.160.60:FF:000130">
    <property type="entry name" value="Spalt-like transcription factor 4"/>
    <property type="match status" value="1"/>
</dbReference>
<keyword evidence="5" id="KW-0862">Zinc</keyword>
<evidence type="ECO:0000256" key="9">
    <source>
        <dbReference type="PROSITE-ProRule" id="PRU00042"/>
    </source>
</evidence>
<feature type="domain" description="C2H2-type" evidence="10">
    <location>
        <begin position="248"/>
        <end position="271"/>
    </location>
</feature>
<dbReference type="PANTHER" id="PTHR16515">
    <property type="entry name" value="PR DOMAIN ZINC FINGER PROTEIN"/>
    <property type="match status" value="1"/>
</dbReference>
<feature type="domain" description="C2H2-type" evidence="10">
    <location>
        <begin position="220"/>
        <end position="247"/>
    </location>
</feature>
<dbReference type="GO" id="GO:0010468">
    <property type="term" value="P:regulation of gene expression"/>
    <property type="evidence" value="ECO:0007669"/>
    <property type="project" value="TreeGrafter"/>
</dbReference>
<evidence type="ECO:0000313" key="11">
    <source>
        <dbReference type="EMBL" id="CAL1273911.1"/>
    </source>
</evidence>
<gene>
    <name evidence="11" type="ORF">LARSCL_LOCUS7159</name>
</gene>
<feature type="domain" description="C2H2-type" evidence="10">
    <location>
        <begin position="101"/>
        <end position="128"/>
    </location>
</feature>
<dbReference type="SUPFAM" id="SSF57667">
    <property type="entry name" value="beta-beta-alpha zinc fingers"/>
    <property type="match status" value="3"/>
</dbReference>
<dbReference type="FunFam" id="3.30.160.60:FF:001498">
    <property type="entry name" value="Zinc finger protein 404"/>
    <property type="match status" value="1"/>
</dbReference>
<keyword evidence="12" id="KW-1185">Reference proteome</keyword>
<evidence type="ECO:0000256" key="5">
    <source>
        <dbReference type="ARBA" id="ARBA00022833"/>
    </source>
</evidence>
<keyword evidence="2" id="KW-0479">Metal-binding</keyword>
<dbReference type="AlphaFoldDB" id="A0AAV1ZU21"/>
<dbReference type="InterPro" id="IPR050331">
    <property type="entry name" value="Zinc_finger"/>
</dbReference>
<evidence type="ECO:0000256" key="3">
    <source>
        <dbReference type="ARBA" id="ARBA00022737"/>
    </source>
</evidence>
<dbReference type="InterPro" id="IPR013087">
    <property type="entry name" value="Znf_C2H2_type"/>
</dbReference>